<dbReference type="InterPro" id="IPR001775">
    <property type="entry name" value="GspD/PilQ"/>
</dbReference>
<evidence type="ECO:0000256" key="6">
    <source>
        <dbReference type="ARBA" id="ARBA00022729"/>
    </source>
</evidence>
<evidence type="ECO:0000256" key="11">
    <source>
        <dbReference type="SAM" id="SignalP"/>
    </source>
</evidence>
<evidence type="ECO:0000313" key="15">
    <source>
        <dbReference type="EMBL" id="MYM55945.1"/>
    </source>
</evidence>
<keyword evidence="5" id="KW-0812">Transmembrane</keyword>
<dbReference type="InterPro" id="IPR050810">
    <property type="entry name" value="Bact_Secretion_Sys_Channel"/>
</dbReference>
<comment type="subcellular location">
    <subcellularLocation>
        <location evidence="1 10">Cell outer membrane</location>
    </subcellularLocation>
</comment>
<comment type="caution">
    <text evidence="15">The sequence shown here is derived from an EMBL/GenBank/DDBJ whole genome shotgun (WGS) entry which is preliminary data.</text>
</comment>
<keyword evidence="8" id="KW-0472">Membrane</keyword>
<evidence type="ECO:0000256" key="5">
    <source>
        <dbReference type="ARBA" id="ARBA00022692"/>
    </source>
</evidence>
<dbReference type="InterPro" id="IPR004846">
    <property type="entry name" value="T2SS/T3SS_dom"/>
</dbReference>
<proteinExistence type="inferred from homology"/>
<dbReference type="InterPro" id="IPR005644">
    <property type="entry name" value="NolW-like"/>
</dbReference>
<dbReference type="Gene3D" id="3.30.1370.120">
    <property type="match status" value="3"/>
</dbReference>
<sequence>MSIRPYLVAFGLALGTGAAPFAVAMLDAGPAWAQEQVSLNLRDADIRSFIEIVSEATGRRFVLDPEVRGTVTVLAPDEMSPGDLYEVFLSVLELNGLTLVEGAGADRIVAMRNARGLASGADVAGSQGTFETRVIEVENVPLQEVVEVVRPLLPADAILTAVPGSRMLILSDRGQNFRRIEALIRRLDQPRDEPIQMIRLRNANAAEVAQVIQAMEILPQGAALSVDRRSNALVVSGPADLREKIKVLAARLDTQQNNVTSHAVGLNYADATALADVVLRAIANEQQGPNEAPVRIVPEPQTNTLLITAPQDRIDDIVGMIHYLDRRPRQVLVEAVIFEMSVDGFADLAAQWAGILNNAVVGGVQFSLEGRPSLTNLVASVLNGTTIDAGTGGMIAGVPSQGDRGVAGFLSAVASKTSTRLLSTPSIMTLNNKEAEIVVAQNVPFVTGSYSTVSDSAVENPFQTIERQDVGLTLNVTPQINADRTVRMDIKQEVSNLTSAQASSGGEITSKRSLSTSVLVQDGNVILLGGLLENGSGSVTQRVPGISKLPLIGGLFRGKNASKNQRVLLVLLRPQVVNSEAEAKQLTRKITREARKASLAIAPLDDGSYPQSPSAALPFDGVDLNQPFDAGFVDDVAQRRNFPPLPSRIEFAN</sequence>
<dbReference type="InterPro" id="IPR038591">
    <property type="entry name" value="NolW-like_sf"/>
</dbReference>
<comment type="similarity">
    <text evidence="2">Belongs to the bacterial secretin family. GSP D subfamily.</text>
</comment>
<evidence type="ECO:0000256" key="8">
    <source>
        <dbReference type="ARBA" id="ARBA00023136"/>
    </source>
</evidence>
<evidence type="ECO:0000256" key="9">
    <source>
        <dbReference type="ARBA" id="ARBA00023237"/>
    </source>
</evidence>
<protein>
    <submittedName>
        <fullName evidence="15">Type II secretion system secretin GspD</fullName>
    </submittedName>
</protein>
<evidence type="ECO:0000259" key="14">
    <source>
        <dbReference type="Pfam" id="PF21305"/>
    </source>
</evidence>
<evidence type="ECO:0000256" key="4">
    <source>
        <dbReference type="ARBA" id="ARBA00022452"/>
    </source>
</evidence>
<evidence type="ECO:0000256" key="1">
    <source>
        <dbReference type="ARBA" id="ARBA00004442"/>
    </source>
</evidence>
<dbReference type="NCBIfam" id="TIGR02517">
    <property type="entry name" value="type_II_gspD"/>
    <property type="match status" value="1"/>
</dbReference>
<accession>A0A6L8LJB8</accession>
<dbReference type="GO" id="GO:0015628">
    <property type="term" value="P:protein secretion by the type II secretion system"/>
    <property type="evidence" value="ECO:0007669"/>
    <property type="project" value="InterPro"/>
</dbReference>
<keyword evidence="6 11" id="KW-0732">Signal</keyword>
<dbReference type="GO" id="GO:0009279">
    <property type="term" value="C:cell outer membrane"/>
    <property type="evidence" value="ECO:0007669"/>
    <property type="project" value="UniProtKB-SubCell"/>
</dbReference>
<dbReference type="AlphaFoldDB" id="A0A6L8LJB8"/>
<feature type="domain" description="NolW-like" evidence="13">
    <location>
        <begin position="264"/>
        <end position="330"/>
    </location>
</feature>
<feature type="domain" description="GspD-like N0" evidence="14">
    <location>
        <begin position="39"/>
        <end position="105"/>
    </location>
</feature>
<dbReference type="GO" id="GO:0015627">
    <property type="term" value="C:type II protein secretion system complex"/>
    <property type="evidence" value="ECO:0007669"/>
    <property type="project" value="InterPro"/>
</dbReference>
<dbReference type="Pfam" id="PF03958">
    <property type="entry name" value="Secretin_N"/>
    <property type="match status" value="3"/>
</dbReference>
<evidence type="ECO:0000259" key="13">
    <source>
        <dbReference type="Pfam" id="PF03958"/>
    </source>
</evidence>
<keyword evidence="7" id="KW-0653">Protein transport</keyword>
<evidence type="ECO:0000256" key="2">
    <source>
        <dbReference type="ARBA" id="ARBA00006980"/>
    </source>
</evidence>
<feature type="chain" id="PRO_5026815848" evidence="11">
    <location>
        <begin position="25"/>
        <end position="653"/>
    </location>
</feature>
<reference evidence="15 16" key="1">
    <citation type="submission" date="2020-01" db="EMBL/GenBank/DDBJ databases">
        <authorList>
            <person name="Chen S."/>
        </authorList>
    </citation>
    <scope>NUCLEOTIDE SEQUENCE [LARGE SCALE GENOMIC DNA]</scope>
    <source>
        <strain evidence="15 16">GS-10</strain>
    </source>
</reference>
<evidence type="ECO:0000313" key="16">
    <source>
        <dbReference type="Proteomes" id="UP000479043"/>
    </source>
</evidence>
<name>A0A6L8LJB8_9RHOB</name>
<dbReference type="InterPro" id="IPR049371">
    <property type="entry name" value="GspD-like_N0"/>
</dbReference>
<dbReference type="Proteomes" id="UP000479043">
    <property type="component" value="Unassembled WGS sequence"/>
</dbReference>
<feature type="domain" description="NolW-like" evidence="13">
    <location>
        <begin position="132"/>
        <end position="192"/>
    </location>
</feature>
<dbReference type="Pfam" id="PF00263">
    <property type="entry name" value="Secretin"/>
    <property type="match status" value="1"/>
</dbReference>
<organism evidence="15 16">
    <name type="scientific">Thalassovita mangrovi</name>
    <dbReference type="NCBI Taxonomy" id="2692236"/>
    <lineage>
        <taxon>Bacteria</taxon>
        <taxon>Pseudomonadati</taxon>
        <taxon>Pseudomonadota</taxon>
        <taxon>Alphaproteobacteria</taxon>
        <taxon>Rhodobacterales</taxon>
        <taxon>Roseobacteraceae</taxon>
        <taxon>Thalassovita</taxon>
    </lineage>
</organism>
<feature type="signal peptide" evidence="11">
    <location>
        <begin position="1"/>
        <end position="24"/>
    </location>
</feature>
<keyword evidence="16" id="KW-1185">Reference proteome</keyword>
<dbReference type="PRINTS" id="PR00811">
    <property type="entry name" value="BCTERIALGSPD"/>
</dbReference>
<dbReference type="PANTHER" id="PTHR30332">
    <property type="entry name" value="PROBABLE GENERAL SECRETION PATHWAY PROTEIN D"/>
    <property type="match status" value="1"/>
</dbReference>
<dbReference type="PANTHER" id="PTHR30332:SF24">
    <property type="entry name" value="SECRETIN GSPD-RELATED"/>
    <property type="match status" value="1"/>
</dbReference>
<keyword evidence="9" id="KW-0998">Cell outer membrane</keyword>
<evidence type="ECO:0000256" key="7">
    <source>
        <dbReference type="ARBA" id="ARBA00022927"/>
    </source>
</evidence>
<feature type="domain" description="Type II/III secretion system secretin-like" evidence="12">
    <location>
        <begin position="413"/>
        <end position="577"/>
    </location>
</feature>
<keyword evidence="4" id="KW-1134">Transmembrane beta strand</keyword>
<evidence type="ECO:0000256" key="3">
    <source>
        <dbReference type="ARBA" id="ARBA00022448"/>
    </source>
</evidence>
<dbReference type="EMBL" id="WWEN01000004">
    <property type="protein sequence ID" value="MYM55945.1"/>
    <property type="molecule type" value="Genomic_DNA"/>
</dbReference>
<gene>
    <name evidence="15" type="primary">gspD</name>
    <name evidence="15" type="ORF">GR167_11580</name>
</gene>
<dbReference type="InterPro" id="IPR013356">
    <property type="entry name" value="T2SS_GspD"/>
</dbReference>
<evidence type="ECO:0000259" key="12">
    <source>
        <dbReference type="Pfam" id="PF00263"/>
    </source>
</evidence>
<evidence type="ECO:0000256" key="10">
    <source>
        <dbReference type="RuleBase" id="RU004004"/>
    </source>
</evidence>
<keyword evidence="3 10" id="KW-0813">Transport</keyword>
<feature type="domain" description="NolW-like" evidence="13">
    <location>
        <begin position="196"/>
        <end position="256"/>
    </location>
</feature>
<dbReference type="Pfam" id="PF21305">
    <property type="entry name" value="type_II_gspD_N0"/>
    <property type="match status" value="1"/>
</dbReference>